<dbReference type="EMBL" id="CP111016">
    <property type="protein sequence ID" value="WAR04349.1"/>
    <property type="molecule type" value="Genomic_DNA"/>
</dbReference>
<gene>
    <name evidence="1" type="ORF">MAR_019718</name>
</gene>
<dbReference type="PANTHER" id="PTHR42707">
    <property type="entry name" value="ACYL-COA DEHYDROGENASE"/>
    <property type="match status" value="1"/>
</dbReference>
<protein>
    <submittedName>
        <fullName evidence="1">ACD11-like protein</fullName>
    </submittedName>
</protein>
<organism evidence="1 2">
    <name type="scientific">Mya arenaria</name>
    <name type="common">Soft-shell clam</name>
    <dbReference type="NCBI Taxonomy" id="6604"/>
    <lineage>
        <taxon>Eukaryota</taxon>
        <taxon>Metazoa</taxon>
        <taxon>Spiralia</taxon>
        <taxon>Lophotrochozoa</taxon>
        <taxon>Mollusca</taxon>
        <taxon>Bivalvia</taxon>
        <taxon>Autobranchia</taxon>
        <taxon>Heteroconchia</taxon>
        <taxon>Euheterodonta</taxon>
        <taxon>Imparidentia</taxon>
        <taxon>Neoheterodontei</taxon>
        <taxon>Myida</taxon>
        <taxon>Myoidea</taxon>
        <taxon>Myidae</taxon>
        <taxon>Mya</taxon>
    </lineage>
</organism>
<dbReference type="InterPro" id="IPR052904">
    <property type="entry name" value="Acyl-CoA_dehydrogenase-like"/>
</dbReference>
<reference evidence="1" key="1">
    <citation type="submission" date="2022-11" db="EMBL/GenBank/DDBJ databases">
        <title>Centuries of genome instability and evolution in soft-shell clam transmissible cancer (bioRxiv).</title>
        <authorList>
            <person name="Hart S.F.M."/>
            <person name="Yonemitsu M.A."/>
            <person name="Giersch R.M."/>
            <person name="Beal B.F."/>
            <person name="Arriagada G."/>
            <person name="Davis B.W."/>
            <person name="Ostrander E.A."/>
            <person name="Goff S.P."/>
            <person name="Metzger M.J."/>
        </authorList>
    </citation>
    <scope>NUCLEOTIDE SEQUENCE</scope>
    <source>
        <strain evidence="1">MELC-2E11</strain>
        <tissue evidence="1">Siphon/mantle</tissue>
    </source>
</reference>
<proteinExistence type="predicted"/>
<evidence type="ECO:0000313" key="1">
    <source>
        <dbReference type="EMBL" id="WAR04349.1"/>
    </source>
</evidence>
<keyword evidence="2" id="KW-1185">Reference proteome</keyword>
<evidence type="ECO:0000313" key="2">
    <source>
        <dbReference type="Proteomes" id="UP001164746"/>
    </source>
</evidence>
<sequence length="255" mass="29074">MEGIYPACEQKCRTELCNSLNVESWLLDPTTKSPKGAASSFKTNSWLIMCSVSLLNMLSCRTLLGNLRQLHQCCISKQACHRNYYAQSYLCQQHIPQINNVLREQEFPFACARHGAFIQEEPQLGNQYLEDPLLQSYLKRHVPEKVFKAIQPDLIKFGDRVAGEIYQLGRECEIQEPYLEHRVYGMAKLYLNCPSSGLYSCPLAMTDGAAKIIESLGEAMPSLQEQAFMRLTSRDPQKFWTSGHKWHRDSGSRAS</sequence>
<dbReference type="Proteomes" id="UP001164746">
    <property type="component" value="Chromosome 5"/>
</dbReference>
<accession>A0ABY7E591</accession>
<dbReference type="PANTHER" id="PTHR42707:SF2">
    <property type="entry name" value="ACD11 DEHYDROGENASE"/>
    <property type="match status" value="1"/>
</dbReference>
<name>A0ABY7E591_MYAAR</name>